<accession>A0A3Q8SC22</accession>
<dbReference type="RefSeq" id="WP_125083228.1">
    <property type="nucleotide sequence ID" value="NZ_CP034248.1"/>
</dbReference>
<organism evidence="2 3">
    <name type="scientific">Paenibacillus lentus</name>
    <dbReference type="NCBI Taxonomy" id="1338368"/>
    <lineage>
        <taxon>Bacteria</taxon>
        <taxon>Bacillati</taxon>
        <taxon>Bacillota</taxon>
        <taxon>Bacilli</taxon>
        <taxon>Bacillales</taxon>
        <taxon>Paenibacillaceae</taxon>
        <taxon>Paenibacillus</taxon>
    </lineage>
</organism>
<gene>
    <name evidence="2" type="ORF">EIM92_14335</name>
</gene>
<dbReference type="EMBL" id="CP034248">
    <property type="protein sequence ID" value="AZK47191.1"/>
    <property type="molecule type" value="Genomic_DNA"/>
</dbReference>
<dbReference type="InterPro" id="IPR014957">
    <property type="entry name" value="IDEAL_dom"/>
</dbReference>
<dbReference type="KEGG" id="plen:EIM92_14335"/>
<evidence type="ECO:0000313" key="3">
    <source>
        <dbReference type="Proteomes" id="UP000273145"/>
    </source>
</evidence>
<sequence length="65" mass="7549">MDQMKVTYEVMLGLAAEMIWDEALRKHRSEQIYSEIDSALAKGDEEAFRALTEELKALENLKECR</sequence>
<dbReference type="Proteomes" id="UP000273145">
    <property type="component" value="Chromosome"/>
</dbReference>
<feature type="domain" description="IDEAL" evidence="1">
    <location>
        <begin position="19"/>
        <end position="55"/>
    </location>
</feature>
<dbReference type="OrthoDB" id="2155814at2"/>
<dbReference type="SMART" id="SM00914">
    <property type="entry name" value="IDEAL"/>
    <property type="match status" value="1"/>
</dbReference>
<name>A0A3Q8SC22_9BACL</name>
<dbReference type="Pfam" id="PF08858">
    <property type="entry name" value="IDEAL"/>
    <property type="match status" value="1"/>
</dbReference>
<evidence type="ECO:0000259" key="1">
    <source>
        <dbReference type="SMART" id="SM00914"/>
    </source>
</evidence>
<evidence type="ECO:0000313" key="2">
    <source>
        <dbReference type="EMBL" id="AZK47191.1"/>
    </source>
</evidence>
<reference evidence="2 3" key="1">
    <citation type="submission" date="2018-11" db="EMBL/GenBank/DDBJ databases">
        <title>Genome sequencing of Paenibacillus lentus DSM25539(T).</title>
        <authorList>
            <person name="Kook J.-K."/>
            <person name="Park S.-N."/>
            <person name="Lim Y.K."/>
        </authorList>
    </citation>
    <scope>NUCLEOTIDE SEQUENCE [LARGE SCALE GENOMIC DNA]</scope>
    <source>
        <strain evidence="2 3">DSM 25539</strain>
    </source>
</reference>
<proteinExistence type="predicted"/>
<keyword evidence="3" id="KW-1185">Reference proteome</keyword>
<dbReference type="AlphaFoldDB" id="A0A3Q8SC22"/>
<protein>
    <submittedName>
        <fullName evidence="2">IDEAL domain-containing protein</fullName>
    </submittedName>
</protein>
<dbReference type="InterPro" id="IPR027393">
    <property type="entry name" value="Virus_scaffolding_prot_C"/>
</dbReference>
<dbReference type="Gene3D" id="4.10.810.10">
    <property type="entry name" value="Virus Scaffolding Protein, Chain A"/>
    <property type="match status" value="1"/>
</dbReference>